<dbReference type="PROSITE" id="PS50048">
    <property type="entry name" value="ZN2_CY6_FUNGAL_2"/>
    <property type="match status" value="1"/>
</dbReference>
<keyword evidence="4" id="KW-0238">DNA-binding</keyword>
<dbReference type="Pfam" id="PF04082">
    <property type="entry name" value="Fungal_trans"/>
    <property type="match status" value="1"/>
</dbReference>
<organism evidence="9 10">
    <name type="scientific">Microdochium trichocladiopsis</name>
    <dbReference type="NCBI Taxonomy" id="1682393"/>
    <lineage>
        <taxon>Eukaryota</taxon>
        <taxon>Fungi</taxon>
        <taxon>Dikarya</taxon>
        <taxon>Ascomycota</taxon>
        <taxon>Pezizomycotina</taxon>
        <taxon>Sordariomycetes</taxon>
        <taxon>Xylariomycetidae</taxon>
        <taxon>Xylariales</taxon>
        <taxon>Microdochiaceae</taxon>
        <taxon>Microdochium</taxon>
    </lineage>
</organism>
<keyword evidence="2" id="KW-0479">Metal-binding</keyword>
<dbReference type="InterPro" id="IPR001138">
    <property type="entry name" value="Zn2Cys6_DnaBD"/>
</dbReference>
<dbReference type="InterPro" id="IPR007219">
    <property type="entry name" value="XnlR_reg_dom"/>
</dbReference>
<accession>A0A9P8Y4L4</accession>
<keyword evidence="10" id="KW-1185">Reference proteome</keyword>
<dbReference type="GO" id="GO:0005634">
    <property type="term" value="C:nucleus"/>
    <property type="evidence" value="ECO:0007669"/>
    <property type="project" value="UniProtKB-SubCell"/>
</dbReference>
<evidence type="ECO:0000313" key="10">
    <source>
        <dbReference type="Proteomes" id="UP000756346"/>
    </source>
</evidence>
<dbReference type="AlphaFoldDB" id="A0A9P8Y4L4"/>
<name>A0A9P8Y4L4_9PEZI</name>
<evidence type="ECO:0000256" key="3">
    <source>
        <dbReference type="ARBA" id="ARBA00023015"/>
    </source>
</evidence>
<reference evidence="9" key="1">
    <citation type="journal article" date="2021" name="Nat. Commun.">
        <title>Genetic determinants of endophytism in the Arabidopsis root mycobiome.</title>
        <authorList>
            <person name="Mesny F."/>
            <person name="Miyauchi S."/>
            <person name="Thiergart T."/>
            <person name="Pickel B."/>
            <person name="Atanasova L."/>
            <person name="Karlsson M."/>
            <person name="Huettel B."/>
            <person name="Barry K.W."/>
            <person name="Haridas S."/>
            <person name="Chen C."/>
            <person name="Bauer D."/>
            <person name="Andreopoulos W."/>
            <person name="Pangilinan J."/>
            <person name="LaButti K."/>
            <person name="Riley R."/>
            <person name="Lipzen A."/>
            <person name="Clum A."/>
            <person name="Drula E."/>
            <person name="Henrissat B."/>
            <person name="Kohler A."/>
            <person name="Grigoriev I.V."/>
            <person name="Martin F.M."/>
            <person name="Hacquard S."/>
        </authorList>
    </citation>
    <scope>NUCLEOTIDE SEQUENCE</scope>
    <source>
        <strain evidence="9">MPI-CAGE-CH-0230</strain>
    </source>
</reference>
<dbReference type="Gene3D" id="4.10.240.10">
    <property type="entry name" value="Zn(2)-C6 fungal-type DNA-binding domain"/>
    <property type="match status" value="1"/>
</dbReference>
<keyword evidence="3" id="KW-0805">Transcription regulation</keyword>
<dbReference type="SUPFAM" id="SSF57701">
    <property type="entry name" value="Zn2/Cys6 DNA-binding domain"/>
    <property type="match status" value="1"/>
</dbReference>
<keyword evidence="7" id="KW-0175">Coiled coil</keyword>
<dbReference type="GO" id="GO:0000981">
    <property type="term" value="F:DNA-binding transcription factor activity, RNA polymerase II-specific"/>
    <property type="evidence" value="ECO:0007669"/>
    <property type="project" value="InterPro"/>
</dbReference>
<evidence type="ECO:0000313" key="9">
    <source>
        <dbReference type="EMBL" id="KAH7029240.1"/>
    </source>
</evidence>
<evidence type="ECO:0000256" key="4">
    <source>
        <dbReference type="ARBA" id="ARBA00023125"/>
    </source>
</evidence>
<evidence type="ECO:0000256" key="1">
    <source>
        <dbReference type="ARBA" id="ARBA00004123"/>
    </source>
</evidence>
<comment type="subcellular location">
    <subcellularLocation>
        <location evidence="1">Nucleus</location>
    </subcellularLocation>
</comment>
<sequence>MATCLASKSTIACEPCRRRKTKCDGSRPQCGACYSTHTPCVLVNERPRRGPKKGELRALKAQVAMLEKQLAKQKVEMAFCNNRGKNPTVEAQNGQQQPLSQLDMSEWMENVTAGPSTFESIVSDVGDIISGIPQVEPTAASMTELSPLLSEQPEASMPLDDLVRVELDTLYFNRVHPLLPMIHQWRYLSWATDKSPCAARSALRLAMWTLATAFSVQYRALGKNLYQQARQMASLDGAHQDLPWDTAVFQLEQTQAWLLLAYYEFICMSQDCMPLTAARVYRLVQASGLHNIDAASSQVIDEETMIVREEKRRTFWVAFCIDRLITAQDSLHITLQEEILHVRLPTPSMNPQSSKGSLGHFLQEAISQTPPSSLCSFSENIVLTALYGRCVTHRRLASANNQGETTSFWKRHEWLAATIEQRTQPLPTTLLELEHGMERGALDMFTHFLARSAAIHLSDTATLWLWSAAEHESAHLECRRRAFQAAMEITNLARSFRRLSSFRVHPCLPRVLAHAAAFLRRNRDTLLELDQQRTEPHAEQELLDSLRHFQTNNASAVELLRALEAGTDFVF</sequence>
<feature type="domain" description="Zn(2)-C6 fungal-type" evidence="8">
    <location>
        <begin position="12"/>
        <end position="42"/>
    </location>
</feature>
<dbReference type="GO" id="GO:0003677">
    <property type="term" value="F:DNA binding"/>
    <property type="evidence" value="ECO:0007669"/>
    <property type="project" value="UniProtKB-KW"/>
</dbReference>
<dbReference type="SMART" id="SM00066">
    <property type="entry name" value="GAL4"/>
    <property type="match status" value="1"/>
</dbReference>
<dbReference type="RefSeq" id="XP_046011528.1">
    <property type="nucleotide sequence ID" value="XM_046150089.1"/>
</dbReference>
<evidence type="ECO:0000256" key="6">
    <source>
        <dbReference type="ARBA" id="ARBA00023242"/>
    </source>
</evidence>
<dbReference type="Proteomes" id="UP000756346">
    <property type="component" value="Unassembled WGS sequence"/>
</dbReference>
<keyword evidence="6" id="KW-0539">Nucleus</keyword>
<feature type="coiled-coil region" evidence="7">
    <location>
        <begin position="56"/>
        <end position="83"/>
    </location>
</feature>
<dbReference type="GO" id="GO:0008270">
    <property type="term" value="F:zinc ion binding"/>
    <property type="evidence" value="ECO:0007669"/>
    <property type="project" value="InterPro"/>
</dbReference>
<dbReference type="CDD" id="cd12148">
    <property type="entry name" value="fungal_TF_MHR"/>
    <property type="match status" value="1"/>
</dbReference>
<dbReference type="InterPro" id="IPR036864">
    <property type="entry name" value="Zn2-C6_fun-type_DNA-bd_sf"/>
</dbReference>
<dbReference type="Pfam" id="PF00172">
    <property type="entry name" value="Zn_clus"/>
    <property type="match status" value="1"/>
</dbReference>
<dbReference type="PANTHER" id="PTHR47338">
    <property type="entry name" value="ZN(II)2CYS6 TRANSCRIPTION FACTOR (EUROFUNG)-RELATED"/>
    <property type="match status" value="1"/>
</dbReference>
<protein>
    <recommendedName>
        <fullName evidence="8">Zn(2)-C6 fungal-type domain-containing protein</fullName>
    </recommendedName>
</protein>
<dbReference type="OrthoDB" id="3037908at2759"/>
<proteinExistence type="predicted"/>
<evidence type="ECO:0000256" key="2">
    <source>
        <dbReference type="ARBA" id="ARBA00022723"/>
    </source>
</evidence>
<evidence type="ECO:0000259" key="8">
    <source>
        <dbReference type="PROSITE" id="PS50048"/>
    </source>
</evidence>
<dbReference type="PROSITE" id="PS00463">
    <property type="entry name" value="ZN2_CY6_FUNGAL_1"/>
    <property type="match status" value="1"/>
</dbReference>
<evidence type="ECO:0000256" key="5">
    <source>
        <dbReference type="ARBA" id="ARBA00023163"/>
    </source>
</evidence>
<evidence type="ECO:0000256" key="7">
    <source>
        <dbReference type="SAM" id="Coils"/>
    </source>
</evidence>
<dbReference type="GO" id="GO:0006351">
    <property type="term" value="P:DNA-templated transcription"/>
    <property type="evidence" value="ECO:0007669"/>
    <property type="project" value="InterPro"/>
</dbReference>
<dbReference type="CDD" id="cd00067">
    <property type="entry name" value="GAL4"/>
    <property type="match status" value="1"/>
</dbReference>
<comment type="caution">
    <text evidence="9">The sequence shown here is derived from an EMBL/GenBank/DDBJ whole genome shotgun (WGS) entry which is preliminary data.</text>
</comment>
<dbReference type="GeneID" id="70179635"/>
<gene>
    <name evidence="9" type="ORF">B0I36DRAFT_244774</name>
</gene>
<keyword evidence="5" id="KW-0804">Transcription</keyword>
<dbReference type="EMBL" id="JAGTJQ010000006">
    <property type="protein sequence ID" value="KAH7029240.1"/>
    <property type="molecule type" value="Genomic_DNA"/>
</dbReference>
<dbReference type="InterPro" id="IPR050815">
    <property type="entry name" value="TF_fung"/>
</dbReference>
<dbReference type="PANTHER" id="PTHR47338:SF3">
    <property type="entry name" value="C6 FINGER DOMAIN TRANSCRIPTION FACTOR DBAA-RELATED"/>
    <property type="match status" value="1"/>
</dbReference>